<evidence type="ECO:0000256" key="1">
    <source>
        <dbReference type="SAM" id="Coils"/>
    </source>
</evidence>
<dbReference type="InterPro" id="IPR040171">
    <property type="entry name" value="USBP1-like"/>
</dbReference>
<keyword evidence="5" id="KW-1185">Reference proteome</keyword>
<dbReference type="PANTHER" id="PTHR23347:SF6">
    <property type="entry name" value="FI17904P1"/>
    <property type="match status" value="1"/>
</dbReference>
<feature type="coiled-coil region" evidence="1">
    <location>
        <begin position="566"/>
        <end position="635"/>
    </location>
</feature>
<sequence length="760" mass="85411">MHRNFLYGKILPDGRPNYFADYELSFERCRFGAGEHAKCCVGGRFGGDAGLGHLYTISRSGSGEERTYDEPYAGDLPRRWLCCPGSQQQAGGEQPPLLEAAVRAPYAIVDTVTKEPGHNFGPGTCERLQQQLDEQAQRYEEQLTELHSVIAELSRKLHQQRTMAIAEEDEVSESCTSVHDDSITCPLEVSELEPVDHDLSDPDSKLPLSESPLELPEPKLTSSHHEHNELSPFTEIVEPLKQEITSLKAQLHDAHIKLAQITLDKIEEIIEEETITNSKNLDSPESHLELDCEPKIYQDDRVDIKYGSIVPIHRTNIKNKSAFKNTPVTKVAERIKLKRATDGHRDVTPNDLLDGDLSTAVAEHIVGDILRQCDVQAEKHSLDIEIRRANAKLEHARSQNSVLALTLQETKAFCDRLALLCGKYESNAIALRLALGVTDRAIEAYDVLLALLETELSLSKNKPDCQENRSAAETVAKQLLTHLDSYQSTDVLLSPWQNHVYNSPALESEEQWTNDHEIRLRDHVSRLKAERSNIQGTYVVLESTQVEHAPIRPSSSQEARKMDLEMAVLLQELMGLREDKSELLAKLFVLEKEKSAVELKLKHVEDQQRAQAAALKNLQGQLKDTEALLAIATQNKERGYSDAEHAQGVELELMQALAREARLKVRLQELVNTLEQVTKNAESRLLEGREIVQDLNQTNSILADTVDRNNKKYQAKFKKMEHQMLTLVERHSAQVLSLQEKIATLEPIKTTNSTDSTLSA</sequence>
<gene>
    <name evidence="4" type="ORF">MELIAE_LOCUS9560</name>
</gene>
<feature type="coiled-coil region" evidence="1">
    <location>
        <begin position="125"/>
        <end position="156"/>
    </location>
</feature>
<feature type="region of interest" description="Disordered" evidence="2">
    <location>
        <begin position="195"/>
        <end position="227"/>
    </location>
</feature>
<organism evidence="4 5">
    <name type="scientific">Brassicogethes aeneus</name>
    <name type="common">Rape pollen beetle</name>
    <name type="synonym">Meligethes aeneus</name>
    <dbReference type="NCBI Taxonomy" id="1431903"/>
    <lineage>
        <taxon>Eukaryota</taxon>
        <taxon>Metazoa</taxon>
        <taxon>Ecdysozoa</taxon>
        <taxon>Arthropoda</taxon>
        <taxon>Hexapoda</taxon>
        <taxon>Insecta</taxon>
        <taxon>Pterygota</taxon>
        <taxon>Neoptera</taxon>
        <taxon>Endopterygota</taxon>
        <taxon>Coleoptera</taxon>
        <taxon>Polyphaga</taxon>
        <taxon>Cucujiformia</taxon>
        <taxon>Nitidulidae</taxon>
        <taxon>Meligethinae</taxon>
        <taxon>Brassicogethes</taxon>
    </lineage>
</organism>
<dbReference type="InterPro" id="IPR019536">
    <property type="entry name" value="USHBP1_PDZ-bd"/>
</dbReference>
<name>A0A9P0FKY3_BRAAE</name>
<feature type="domain" description="Harmonin-binding protein USHBP1 PDZ-binding" evidence="3">
    <location>
        <begin position="390"/>
        <end position="451"/>
    </location>
</feature>
<reference evidence="4" key="1">
    <citation type="submission" date="2021-12" db="EMBL/GenBank/DDBJ databases">
        <authorList>
            <person name="King R."/>
        </authorList>
    </citation>
    <scope>NUCLEOTIDE SEQUENCE</scope>
</reference>
<accession>A0A9P0FKY3</accession>
<dbReference type="OrthoDB" id="6256369at2759"/>
<evidence type="ECO:0000259" key="3">
    <source>
        <dbReference type="Pfam" id="PF10506"/>
    </source>
</evidence>
<dbReference type="PANTHER" id="PTHR23347">
    <property type="entry name" value="COLORECTAL MUTANT CANCER PROTEIN MCC PROTEIN -RELATED"/>
    <property type="match status" value="1"/>
</dbReference>
<feature type="compositionally biased region" description="Basic and acidic residues" evidence="2">
    <location>
        <begin position="195"/>
        <end position="204"/>
    </location>
</feature>
<proteinExistence type="predicted"/>
<dbReference type="Pfam" id="PF10506">
    <property type="entry name" value="USHBP1_PDZ-bd"/>
    <property type="match status" value="1"/>
</dbReference>
<dbReference type="EMBL" id="OV121137">
    <property type="protein sequence ID" value="CAH0559473.1"/>
    <property type="molecule type" value="Genomic_DNA"/>
</dbReference>
<dbReference type="Proteomes" id="UP001154078">
    <property type="component" value="Chromosome 6"/>
</dbReference>
<evidence type="ECO:0000256" key="2">
    <source>
        <dbReference type="SAM" id="MobiDB-lite"/>
    </source>
</evidence>
<feature type="coiled-coil region" evidence="1">
    <location>
        <begin position="660"/>
        <end position="723"/>
    </location>
</feature>
<evidence type="ECO:0000313" key="5">
    <source>
        <dbReference type="Proteomes" id="UP001154078"/>
    </source>
</evidence>
<protein>
    <recommendedName>
        <fullName evidence="3">Harmonin-binding protein USHBP1 PDZ-binding domain-containing protein</fullName>
    </recommendedName>
</protein>
<evidence type="ECO:0000313" key="4">
    <source>
        <dbReference type="EMBL" id="CAH0559473.1"/>
    </source>
</evidence>
<feature type="compositionally biased region" description="Low complexity" evidence="2">
    <location>
        <begin position="205"/>
        <end position="221"/>
    </location>
</feature>
<dbReference type="AlphaFoldDB" id="A0A9P0FKY3"/>
<keyword evidence="1" id="KW-0175">Coiled coil</keyword>